<evidence type="ECO:0000313" key="2">
    <source>
        <dbReference type="Proteomes" id="UP000294543"/>
    </source>
</evidence>
<dbReference type="RefSeq" id="WP_132514820.1">
    <property type="nucleotide sequence ID" value="NZ_SMKP01000113.1"/>
</dbReference>
<comment type="caution">
    <text evidence="1">The sequence shown here is derived from an EMBL/GenBank/DDBJ whole genome shotgun (WGS) entry which is preliminary data.</text>
</comment>
<name>A0A4R4WCZ2_9ACTN</name>
<proteinExistence type="predicted"/>
<protein>
    <submittedName>
        <fullName evidence="1">Uncharacterized protein</fullName>
    </submittedName>
</protein>
<dbReference type="Proteomes" id="UP000294543">
    <property type="component" value="Unassembled WGS sequence"/>
</dbReference>
<reference evidence="1 2" key="1">
    <citation type="submission" date="2019-03" db="EMBL/GenBank/DDBJ databases">
        <title>Draft genome sequences of novel Actinobacteria.</title>
        <authorList>
            <person name="Sahin N."/>
            <person name="Ay H."/>
            <person name="Saygin H."/>
        </authorList>
    </citation>
    <scope>NUCLEOTIDE SEQUENCE [LARGE SCALE GENOMIC DNA]</scope>
    <source>
        <strain evidence="1 2">KC712</strain>
    </source>
</reference>
<dbReference type="AlphaFoldDB" id="A0A4R4WCZ2"/>
<sequence>MRTGDDEDGDEGSVLSLIKAMPGNVSLDSMLNAIRAIELPAGLFADAAPKVLANWRFRGAVESPSHLRRRARRSAASAVTLLVERERESPTPWWTC</sequence>
<keyword evidence="2" id="KW-1185">Reference proteome</keyword>
<organism evidence="1 2">
    <name type="scientific">Nonomuraea diastatica</name>
    <dbReference type="NCBI Taxonomy" id="1848329"/>
    <lineage>
        <taxon>Bacteria</taxon>
        <taxon>Bacillati</taxon>
        <taxon>Actinomycetota</taxon>
        <taxon>Actinomycetes</taxon>
        <taxon>Streptosporangiales</taxon>
        <taxon>Streptosporangiaceae</taxon>
        <taxon>Nonomuraea</taxon>
    </lineage>
</organism>
<dbReference type="EMBL" id="SMKP01000113">
    <property type="protein sequence ID" value="TDD16061.1"/>
    <property type="molecule type" value="Genomic_DNA"/>
</dbReference>
<accession>A0A4R4WCZ2</accession>
<gene>
    <name evidence="1" type="ORF">E1294_32635</name>
</gene>
<dbReference type="OrthoDB" id="3698941at2"/>
<evidence type="ECO:0000313" key="1">
    <source>
        <dbReference type="EMBL" id="TDD16061.1"/>
    </source>
</evidence>